<feature type="binding site" evidence="12">
    <location>
        <position position="185"/>
    </location>
    <ligand>
        <name>ATP</name>
        <dbReference type="ChEBI" id="CHEBI:30616"/>
    </ligand>
</feature>
<keyword evidence="5 12" id="KW-0479">Metal-binding</keyword>
<dbReference type="PANTHER" id="PTHR10584">
    <property type="entry name" value="SUGAR KINASE"/>
    <property type="match status" value="1"/>
</dbReference>
<comment type="pathway">
    <text evidence="12">Carbohydrate metabolism; D-ribose degradation; D-ribose 5-phosphate from beta-D-ribopyranose: step 2/2.</text>
</comment>
<keyword evidence="9 12" id="KW-0460">Magnesium</keyword>
<dbReference type="RefSeq" id="WP_055670702.1">
    <property type="nucleotide sequence ID" value="NZ_CXWD01000003.1"/>
</dbReference>
<dbReference type="InterPro" id="IPR011877">
    <property type="entry name" value="Ribokinase"/>
</dbReference>
<feature type="binding site" evidence="12">
    <location>
        <begin position="252"/>
        <end position="253"/>
    </location>
    <ligand>
        <name>ATP</name>
        <dbReference type="ChEBI" id="CHEBI:30616"/>
    </ligand>
</feature>
<dbReference type="AlphaFoldDB" id="A0A0M6ZT27"/>
<comment type="function">
    <text evidence="12">Catalyzes the phosphorylation of ribose at O-5 in a reaction requiring ATP and magnesium. The resulting D-ribose-5-phosphate can then be used either for sythesis of nucleotides, histidine, and tryptophan, or as a component of the pentose phosphate pathway.</text>
</comment>
<protein>
    <recommendedName>
        <fullName evidence="3 12">Ribokinase</fullName>
        <shortName evidence="12">RK</shortName>
        <ecNumber evidence="2 12">2.7.1.15</ecNumber>
    </recommendedName>
</protein>
<dbReference type="GO" id="GO:0004747">
    <property type="term" value="F:ribokinase activity"/>
    <property type="evidence" value="ECO:0007669"/>
    <property type="project" value="UniProtKB-UniRule"/>
</dbReference>
<dbReference type="CDD" id="cd01174">
    <property type="entry name" value="ribokinase"/>
    <property type="match status" value="1"/>
</dbReference>
<evidence type="ECO:0000256" key="11">
    <source>
        <dbReference type="ARBA" id="ARBA00023277"/>
    </source>
</evidence>
<keyword evidence="6 12" id="KW-0547">Nucleotide-binding</keyword>
<comment type="activity regulation">
    <text evidence="12">Activated by a monovalent cation that binds near, but not in, the active site. The most likely occupant of the site in vivo is potassium. Ion binding induces a conformational change that may alter substrate affinity.</text>
</comment>
<keyword evidence="12" id="KW-0963">Cytoplasm</keyword>
<feature type="binding site" evidence="12">
    <location>
        <begin position="221"/>
        <end position="226"/>
    </location>
    <ligand>
        <name>ATP</name>
        <dbReference type="ChEBI" id="CHEBI:30616"/>
    </ligand>
</feature>
<keyword evidence="11 12" id="KW-0119">Carbohydrate metabolism</keyword>
<feature type="active site" description="Proton acceptor" evidence="12">
    <location>
        <position position="253"/>
    </location>
</feature>
<keyword evidence="10 12" id="KW-0630">Potassium</keyword>
<dbReference type="GO" id="GO:0005829">
    <property type="term" value="C:cytosol"/>
    <property type="evidence" value="ECO:0007669"/>
    <property type="project" value="TreeGrafter"/>
</dbReference>
<dbReference type="GO" id="GO:0046872">
    <property type="term" value="F:metal ion binding"/>
    <property type="evidence" value="ECO:0007669"/>
    <property type="project" value="UniProtKB-KW"/>
</dbReference>
<dbReference type="PRINTS" id="PR00990">
    <property type="entry name" value="RIBOKINASE"/>
</dbReference>
<comment type="similarity">
    <text evidence="1">Belongs to the carbohydrate kinase pfkB family.</text>
</comment>
<dbReference type="SUPFAM" id="SSF53613">
    <property type="entry name" value="Ribokinase-like"/>
    <property type="match status" value="1"/>
</dbReference>
<keyword evidence="8 12" id="KW-0067">ATP-binding</keyword>
<evidence type="ECO:0000256" key="8">
    <source>
        <dbReference type="ARBA" id="ARBA00022840"/>
    </source>
</evidence>
<gene>
    <name evidence="12 14" type="primary">rbsK</name>
    <name evidence="14" type="ORF">LAX5112_00782</name>
</gene>
<evidence type="ECO:0000256" key="7">
    <source>
        <dbReference type="ARBA" id="ARBA00022777"/>
    </source>
</evidence>
<evidence type="ECO:0000256" key="9">
    <source>
        <dbReference type="ARBA" id="ARBA00022842"/>
    </source>
</evidence>
<feature type="binding site" evidence="12">
    <location>
        <position position="249"/>
    </location>
    <ligand>
        <name>K(+)</name>
        <dbReference type="ChEBI" id="CHEBI:29103"/>
    </ligand>
</feature>
<feature type="binding site" evidence="12">
    <location>
        <position position="253"/>
    </location>
    <ligand>
        <name>substrate</name>
    </ligand>
</feature>
<evidence type="ECO:0000256" key="2">
    <source>
        <dbReference type="ARBA" id="ARBA00012035"/>
    </source>
</evidence>
<comment type="catalytic activity">
    <reaction evidence="12">
        <text>D-ribose + ATP = D-ribose 5-phosphate + ADP + H(+)</text>
        <dbReference type="Rhea" id="RHEA:13697"/>
        <dbReference type="ChEBI" id="CHEBI:15378"/>
        <dbReference type="ChEBI" id="CHEBI:30616"/>
        <dbReference type="ChEBI" id="CHEBI:47013"/>
        <dbReference type="ChEBI" id="CHEBI:78346"/>
        <dbReference type="ChEBI" id="CHEBI:456216"/>
        <dbReference type="EC" id="2.7.1.15"/>
    </reaction>
</comment>
<evidence type="ECO:0000256" key="6">
    <source>
        <dbReference type="ARBA" id="ARBA00022741"/>
    </source>
</evidence>
<dbReference type="HAMAP" id="MF_01987">
    <property type="entry name" value="Ribokinase"/>
    <property type="match status" value="1"/>
</dbReference>
<feature type="binding site" evidence="12">
    <location>
        <position position="247"/>
    </location>
    <ligand>
        <name>K(+)</name>
        <dbReference type="ChEBI" id="CHEBI:29103"/>
    </ligand>
</feature>
<name>A0A0M6ZT27_9HYPH</name>
<dbReference type="Proteomes" id="UP000053235">
    <property type="component" value="Unassembled WGS sequence"/>
</dbReference>
<feature type="binding site" evidence="12">
    <location>
        <begin position="11"/>
        <end position="13"/>
    </location>
    <ligand>
        <name>substrate</name>
    </ligand>
</feature>
<dbReference type="Pfam" id="PF00294">
    <property type="entry name" value="PfkB"/>
    <property type="match status" value="1"/>
</dbReference>
<dbReference type="EMBL" id="CXWD01000003">
    <property type="protein sequence ID" value="CTQ65858.1"/>
    <property type="molecule type" value="Genomic_DNA"/>
</dbReference>
<feature type="binding site" evidence="12">
    <location>
        <position position="283"/>
    </location>
    <ligand>
        <name>K(+)</name>
        <dbReference type="ChEBI" id="CHEBI:29103"/>
    </ligand>
</feature>
<evidence type="ECO:0000256" key="3">
    <source>
        <dbReference type="ARBA" id="ARBA00016943"/>
    </source>
</evidence>
<dbReference type="InterPro" id="IPR029056">
    <property type="entry name" value="Ribokinase-like"/>
</dbReference>
<dbReference type="UniPathway" id="UPA00916">
    <property type="reaction ID" value="UER00889"/>
</dbReference>
<evidence type="ECO:0000256" key="4">
    <source>
        <dbReference type="ARBA" id="ARBA00022679"/>
    </source>
</evidence>
<dbReference type="InterPro" id="IPR002173">
    <property type="entry name" value="Carboh/pur_kinase_PfkB_CS"/>
</dbReference>
<dbReference type="GO" id="GO:0019303">
    <property type="term" value="P:D-ribose catabolic process"/>
    <property type="evidence" value="ECO:0007669"/>
    <property type="project" value="UniProtKB-UniRule"/>
</dbReference>
<sequence>MKPVTVVGSINIDLFSYLDRWPKIGETVMVRETANTLGGKGANQAVAATKLGANATMIGAVGEDGFGRVAADQLAAFNVTADLIEQRDCGTGMAFIDVGPEGDNIIRLASGANGQMQPEDLGPHSNQLNQSGVVLLQNEINLETSLKAAELARGGGALVIMDPAPAPHPAWTKDVIAAFDVLTPNASEAGAILGATPETLEEARDGARHLRSFGLSGAIITLGEKGVAWSFGDEDGVEPAPSVTAIDTVAAGDCFNGALATGLSEGASMRSAIRFAMHAAALATTRKGASASLPTRDEVDRFYAPDLV</sequence>
<evidence type="ECO:0000313" key="14">
    <source>
        <dbReference type="EMBL" id="CTQ65858.1"/>
    </source>
</evidence>
<dbReference type="InterPro" id="IPR011611">
    <property type="entry name" value="PfkB_dom"/>
</dbReference>
<reference evidence="15" key="1">
    <citation type="submission" date="2015-07" db="EMBL/GenBank/DDBJ databases">
        <authorList>
            <person name="Rodrigo-Torres Lidia"/>
            <person name="Arahal R.David."/>
        </authorList>
    </citation>
    <scope>NUCLEOTIDE SEQUENCE [LARGE SCALE GENOMIC DNA]</scope>
    <source>
        <strain evidence="15">CECT 5112</strain>
    </source>
</reference>
<evidence type="ECO:0000256" key="5">
    <source>
        <dbReference type="ARBA" id="ARBA00022723"/>
    </source>
</evidence>
<organism evidence="14 15">
    <name type="scientific">Roseibium alexandrii</name>
    <dbReference type="NCBI Taxonomy" id="388408"/>
    <lineage>
        <taxon>Bacteria</taxon>
        <taxon>Pseudomonadati</taxon>
        <taxon>Pseudomonadota</taxon>
        <taxon>Alphaproteobacteria</taxon>
        <taxon>Hyphomicrobiales</taxon>
        <taxon>Stappiaceae</taxon>
        <taxon>Roseibium</taxon>
    </lineage>
</organism>
<dbReference type="Gene3D" id="3.40.1190.20">
    <property type="match status" value="1"/>
</dbReference>
<comment type="subunit">
    <text evidence="12">Homodimer.</text>
</comment>
<proteinExistence type="inferred from homology"/>
<dbReference type="InterPro" id="IPR002139">
    <property type="entry name" value="Ribo/fructo_kinase"/>
</dbReference>
<feature type="binding site" evidence="12">
    <location>
        <position position="292"/>
    </location>
    <ligand>
        <name>K(+)</name>
        <dbReference type="ChEBI" id="CHEBI:29103"/>
    </ligand>
</feature>
<keyword evidence="15" id="KW-1185">Reference proteome</keyword>
<evidence type="ECO:0000259" key="13">
    <source>
        <dbReference type="Pfam" id="PF00294"/>
    </source>
</evidence>
<feature type="binding site" evidence="12">
    <location>
        <position position="288"/>
    </location>
    <ligand>
        <name>K(+)</name>
        <dbReference type="ChEBI" id="CHEBI:29103"/>
    </ligand>
</feature>
<feature type="binding site" evidence="12">
    <location>
        <position position="286"/>
    </location>
    <ligand>
        <name>K(+)</name>
        <dbReference type="ChEBI" id="CHEBI:29103"/>
    </ligand>
</feature>
<dbReference type="PROSITE" id="PS00584">
    <property type="entry name" value="PFKB_KINASES_2"/>
    <property type="match status" value="1"/>
</dbReference>
<keyword evidence="4 12" id="KW-0808">Transferase</keyword>
<feature type="domain" description="Carbohydrate kinase PfkB" evidence="13">
    <location>
        <begin position="2"/>
        <end position="296"/>
    </location>
</feature>
<dbReference type="STRING" id="388408.LAX5112_00782"/>
<evidence type="ECO:0000256" key="10">
    <source>
        <dbReference type="ARBA" id="ARBA00022958"/>
    </source>
</evidence>
<keyword evidence="7 12" id="KW-0418">Kinase</keyword>
<feature type="binding site" evidence="12">
    <location>
        <position position="139"/>
    </location>
    <ligand>
        <name>substrate</name>
    </ligand>
</feature>
<dbReference type="GO" id="GO:0005524">
    <property type="term" value="F:ATP binding"/>
    <property type="evidence" value="ECO:0007669"/>
    <property type="project" value="UniProtKB-UniRule"/>
</dbReference>
<dbReference type="EC" id="2.7.1.15" evidence="2 12"/>
<comment type="caution">
    <text evidence="12">Lacks conserved residue(s) required for the propagation of feature annotation.</text>
</comment>
<dbReference type="OrthoDB" id="9775849at2"/>
<evidence type="ECO:0000256" key="12">
    <source>
        <dbReference type="HAMAP-Rule" id="MF_01987"/>
    </source>
</evidence>
<comment type="cofactor">
    <cofactor evidence="12">
        <name>Mg(2+)</name>
        <dbReference type="ChEBI" id="CHEBI:18420"/>
    </cofactor>
    <text evidence="12">Requires a divalent cation, most likely magnesium in vivo, as an electrophilic catalyst to aid phosphoryl group transfer. It is the chelate of the metal and the nucleotide that is the actual substrate.</text>
</comment>
<dbReference type="PANTHER" id="PTHR10584:SF166">
    <property type="entry name" value="RIBOKINASE"/>
    <property type="match status" value="1"/>
</dbReference>
<dbReference type="NCBIfam" id="TIGR02152">
    <property type="entry name" value="D_ribokin_bact"/>
    <property type="match status" value="1"/>
</dbReference>
<comment type="similarity">
    <text evidence="12">Belongs to the carbohydrate kinase PfkB family. Ribokinase subfamily.</text>
</comment>
<evidence type="ECO:0000256" key="1">
    <source>
        <dbReference type="ARBA" id="ARBA00005380"/>
    </source>
</evidence>
<comment type="subcellular location">
    <subcellularLocation>
        <location evidence="12">Cytoplasm</location>
    </subcellularLocation>
</comment>
<evidence type="ECO:0000313" key="15">
    <source>
        <dbReference type="Proteomes" id="UP000053235"/>
    </source>
</evidence>
<feature type="binding site" evidence="12">
    <location>
        <begin position="39"/>
        <end position="43"/>
    </location>
    <ligand>
        <name>substrate</name>
    </ligand>
</feature>
<accession>A0A0M6ZT27</accession>